<dbReference type="Proteomes" id="UP001174136">
    <property type="component" value="Unassembled WGS sequence"/>
</dbReference>
<dbReference type="Pfam" id="PF17921">
    <property type="entry name" value="Integrase_H2C2"/>
    <property type="match status" value="1"/>
</dbReference>
<reference evidence="3" key="1">
    <citation type="journal article" date="2023" name="Front. Mar. Sci.">
        <title>A new Merluccius polli reference genome to investigate the effects of global change in West African waters.</title>
        <authorList>
            <person name="Mateo J.L."/>
            <person name="Blanco-Fernandez C."/>
            <person name="Garcia-Vazquez E."/>
            <person name="Machado-Schiaffino G."/>
        </authorList>
    </citation>
    <scope>NUCLEOTIDE SEQUENCE</scope>
    <source>
        <strain evidence="3">C29</strain>
        <tissue evidence="3">Fin</tissue>
    </source>
</reference>
<dbReference type="InterPro" id="IPR041588">
    <property type="entry name" value="Integrase_H2C2"/>
</dbReference>
<dbReference type="Gene3D" id="1.10.340.70">
    <property type="match status" value="1"/>
</dbReference>
<name>A0AA47MBX2_MERPO</name>
<proteinExistence type="predicted"/>
<dbReference type="InterPro" id="IPR001584">
    <property type="entry name" value="Integrase_cat-core"/>
</dbReference>
<evidence type="ECO:0000313" key="4">
    <source>
        <dbReference type="Proteomes" id="UP001174136"/>
    </source>
</evidence>
<evidence type="ECO:0000256" key="1">
    <source>
        <dbReference type="ARBA" id="ARBA00039658"/>
    </source>
</evidence>
<keyword evidence="4" id="KW-1185">Reference proteome</keyword>
<sequence length="353" mass="40546">MEALPAMTIQEIRAGQKEDPVIGPVLHFKSRNQKPSRGERMEVGLNGGLLLKEWRRLVVRRGILYRRVKDCQRGVVEQPILPERLRVAVKSALHNDSGHLGFERTLQTIRERFYWPRMFQEIKAWCEQCERCCLRKTPTSTVRAPLVSIHTSVPMELICIDFLSLEKSKGGIENESHLGGVWPDEPCHNVLIVTDHFSRYAQAYPTKDQKAGTVARVLWRNFFCRFGFPAKLHADQGHNFESAVVKELCKCTGIIKTHTMPYHPQGNRTTKRFNRTIMNMLGTLEPHMKPRCHEQVDAMTHAYNCSQHDSTGYSPYYLMFGRHPRLPVDLIFGSPSLTSHVATLNMSRLCMTH</sequence>
<comment type="caution">
    <text evidence="3">The sequence shown here is derived from an EMBL/GenBank/DDBJ whole genome shotgun (WGS) entry which is preliminary data.</text>
</comment>
<dbReference type="SUPFAM" id="SSF53098">
    <property type="entry name" value="Ribonuclease H-like"/>
    <property type="match status" value="1"/>
</dbReference>
<accession>A0AA47MBX2</accession>
<evidence type="ECO:0000313" key="3">
    <source>
        <dbReference type="EMBL" id="KAK0137320.1"/>
    </source>
</evidence>
<feature type="domain" description="Integrase catalytic" evidence="2">
    <location>
        <begin position="150"/>
        <end position="323"/>
    </location>
</feature>
<protein>
    <recommendedName>
        <fullName evidence="1">Gypsy retrotransposon integrase-like protein 1</fullName>
    </recommendedName>
</protein>
<dbReference type="Pfam" id="PF00665">
    <property type="entry name" value="rve"/>
    <property type="match status" value="1"/>
</dbReference>
<dbReference type="InterPro" id="IPR012337">
    <property type="entry name" value="RNaseH-like_sf"/>
</dbReference>
<dbReference type="PROSITE" id="PS50994">
    <property type="entry name" value="INTEGRASE"/>
    <property type="match status" value="1"/>
</dbReference>
<dbReference type="PANTHER" id="PTHR37984:SF15">
    <property type="entry name" value="INTEGRASE CATALYTIC DOMAIN-CONTAINING PROTEIN"/>
    <property type="match status" value="1"/>
</dbReference>
<gene>
    <name evidence="3" type="primary">pol_98</name>
    <name evidence="3" type="ORF">N1851_026483</name>
</gene>
<dbReference type="FunFam" id="1.10.340.70:FF:000001">
    <property type="entry name" value="Retrovirus-related Pol polyprotein from transposon gypsy-like Protein"/>
    <property type="match status" value="1"/>
</dbReference>
<organism evidence="3 4">
    <name type="scientific">Merluccius polli</name>
    <name type="common">Benguela hake</name>
    <name type="synonym">Merluccius cadenati</name>
    <dbReference type="NCBI Taxonomy" id="89951"/>
    <lineage>
        <taxon>Eukaryota</taxon>
        <taxon>Metazoa</taxon>
        <taxon>Chordata</taxon>
        <taxon>Craniata</taxon>
        <taxon>Vertebrata</taxon>
        <taxon>Euteleostomi</taxon>
        <taxon>Actinopterygii</taxon>
        <taxon>Neopterygii</taxon>
        <taxon>Teleostei</taxon>
        <taxon>Neoteleostei</taxon>
        <taxon>Acanthomorphata</taxon>
        <taxon>Zeiogadaria</taxon>
        <taxon>Gadariae</taxon>
        <taxon>Gadiformes</taxon>
        <taxon>Gadoidei</taxon>
        <taxon>Merlucciidae</taxon>
        <taxon>Merluccius</taxon>
    </lineage>
</organism>
<dbReference type="GO" id="GO:0003676">
    <property type="term" value="F:nucleic acid binding"/>
    <property type="evidence" value="ECO:0007669"/>
    <property type="project" value="InterPro"/>
</dbReference>
<dbReference type="Gene3D" id="3.30.420.10">
    <property type="entry name" value="Ribonuclease H-like superfamily/Ribonuclease H"/>
    <property type="match status" value="1"/>
</dbReference>
<dbReference type="AlphaFoldDB" id="A0AA47MBX2"/>
<dbReference type="GO" id="GO:0015074">
    <property type="term" value="P:DNA integration"/>
    <property type="evidence" value="ECO:0007669"/>
    <property type="project" value="InterPro"/>
</dbReference>
<dbReference type="EMBL" id="JAOPHQ010004901">
    <property type="protein sequence ID" value="KAK0137320.1"/>
    <property type="molecule type" value="Genomic_DNA"/>
</dbReference>
<dbReference type="FunFam" id="3.30.420.10:FF:000032">
    <property type="entry name" value="Retrovirus-related Pol polyprotein from transposon 297-like Protein"/>
    <property type="match status" value="1"/>
</dbReference>
<dbReference type="InterPro" id="IPR036397">
    <property type="entry name" value="RNaseH_sf"/>
</dbReference>
<dbReference type="PANTHER" id="PTHR37984">
    <property type="entry name" value="PROTEIN CBG26694"/>
    <property type="match status" value="1"/>
</dbReference>
<evidence type="ECO:0000259" key="2">
    <source>
        <dbReference type="PROSITE" id="PS50994"/>
    </source>
</evidence>
<dbReference type="InterPro" id="IPR050951">
    <property type="entry name" value="Retrovirus_Pol_polyprotein"/>
</dbReference>